<dbReference type="AlphaFoldDB" id="A0AA38L384"/>
<evidence type="ECO:0000313" key="2">
    <source>
        <dbReference type="Proteomes" id="UP000824469"/>
    </source>
</evidence>
<reference evidence="1 2" key="1">
    <citation type="journal article" date="2021" name="Nat. Plants">
        <title>The Taxus genome provides insights into paclitaxel biosynthesis.</title>
        <authorList>
            <person name="Xiong X."/>
            <person name="Gou J."/>
            <person name="Liao Q."/>
            <person name="Li Y."/>
            <person name="Zhou Q."/>
            <person name="Bi G."/>
            <person name="Li C."/>
            <person name="Du R."/>
            <person name="Wang X."/>
            <person name="Sun T."/>
            <person name="Guo L."/>
            <person name="Liang H."/>
            <person name="Lu P."/>
            <person name="Wu Y."/>
            <person name="Zhang Z."/>
            <person name="Ro D.K."/>
            <person name="Shang Y."/>
            <person name="Huang S."/>
            <person name="Yan J."/>
        </authorList>
    </citation>
    <scope>NUCLEOTIDE SEQUENCE [LARGE SCALE GENOMIC DNA]</scope>
    <source>
        <strain evidence="1">Ta-2019</strain>
    </source>
</reference>
<evidence type="ECO:0000313" key="1">
    <source>
        <dbReference type="EMBL" id="KAH9308975.1"/>
    </source>
</evidence>
<organism evidence="1 2">
    <name type="scientific">Taxus chinensis</name>
    <name type="common">Chinese yew</name>
    <name type="synonym">Taxus wallichiana var. chinensis</name>
    <dbReference type="NCBI Taxonomy" id="29808"/>
    <lineage>
        <taxon>Eukaryota</taxon>
        <taxon>Viridiplantae</taxon>
        <taxon>Streptophyta</taxon>
        <taxon>Embryophyta</taxon>
        <taxon>Tracheophyta</taxon>
        <taxon>Spermatophyta</taxon>
        <taxon>Pinopsida</taxon>
        <taxon>Pinidae</taxon>
        <taxon>Conifers II</taxon>
        <taxon>Cupressales</taxon>
        <taxon>Taxaceae</taxon>
        <taxon>Taxus</taxon>
    </lineage>
</organism>
<gene>
    <name evidence="1" type="ORF">KI387_036886</name>
</gene>
<proteinExistence type="predicted"/>
<dbReference type="EMBL" id="JAHRHJ020000007">
    <property type="protein sequence ID" value="KAH9308975.1"/>
    <property type="molecule type" value="Genomic_DNA"/>
</dbReference>
<name>A0AA38L384_TAXCH</name>
<comment type="caution">
    <text evidence="1">The sequence shown here is derived from an EMBL/GenBank/DDBJ whole genome shotgun (WGS) entry which is preliminary data.</text>
</comment>
<keyword evidence="2" id="KW-1185">Reference proteome</keyword>
<feature type="non-terminal residue" evidence="1">
    <location>
        <position position="52"/>
    </location>
</feature>
<dbReference type="Proteomes" id="UP000824469">
    <property type="component" value="Unassembled WGS sequence"/>
</dbReference>
<protein>
    <submittedName>
        <fullName evidence="1">Uncharacterized protein</fullName>
    </submittedName>
</protein>
<accession>A0AA38L384</accession>
<feature type="non-terminal residue" evidence="1">
    <location>
        <position position="1"/>
    </location>
</feature>
<sequence>EPALEACFEKEETEQINFEHACTRKEKVKMVYVIDGEDAKNLDVNHSVGMLK</sequence>